<evidence type="ECO:0008006" key="5">
    <source>
        <dbReference type="Google" id="ProtNLM"/>
    </source>
</evidence>
<dbReference type="InterPro" id="IPR032675">
    <property type="entry name" value="LRR_dom_sf"/>
</dbReference>
<feature type="domain" description="Transport inhibitor response 1" evidence="2">
    <location>
        <begin position="78"/>
        <end position="123"/>
    </location>
</feature>
<evidence type="ECO:0000313" key="4">
    <source>
        <dbReference type="Proteomes" id="UP001497512"/>
    </source>
</evidence>
<dbReference type="InterPro" id="IPR041101">
    <property type="entry name" value="Transp_inhibit"/>
</dbReference>
<name>A0ABP0URX6_9BRYO</name>
<dbReference type="CDD" id="cd22159">
    <property type="entry name" value="F-box_AtTIR1-like"/>
    <property type="match status" value="1"/>
</dbReference>
<accession>A0ABP0URX6</accession>
<protein>
    <recommendedName>
        <fullName evidence="5">F-box domain-containing protein</fullName>
    </recommendedName>
</protein>
<evidence type="ECO:0000313" key="3">
    <source>
        <dbReference type="EMBL" id="CAK9228504.1"/>
    </source>
</evidence>
<dbReference type="Gene3D" id="1.20.1280.50">
    <property type="match status" value="1"/>
</dbReference>
<feature type="domain" description="COI1 F-box" evidence="1">
    <location>
        <begin position="19"/>
        <end position="58"/>
    </location>
</feature>
<sequence>MEGRRQRQSQELLQQQVVALSDENLSRIFELIESSQERATLSLVCRQWHRVDGNTRKNISIANMYAVAPTALTRRFKCLEGIKLKGKPRAAEYDLLLPEWGGYAYPWLKELATAYEHLKTLQLRRVEVRNADLYLLAAAPFNATLQVLHLHKCSGFTTSGLVPLSRTCRSLRVLSLEDSDVIDEGGEWLHALAQNNSVLESLDFAVPGLDTASVEDLAFLVGRCKSLVSLKVGDIDMSDLAGVLSKVPFLKELGTGGFSALGDENKGMTASINLPQHLTSLSGLWAMPDLGLQMVQPVAANLKKLDLKFTVLSCRGHCELLSHCFALEELQARNVLGDEGLQVLGRTCKKLRRLRVENDDAGYISHSGVVAVAQGCAELRHLTLYICDITNAALAMVGQGCLHLTDFRIVLVSKVQFVADLPLDDGVKLLLKGCVNLIRFSLYLRHRGLTDRGLAYIGEYGQKLKWLLIGCTGESDVGLASVAYGCQQLERLEIRDCPFSEAGFATALVAMNSLKYLWVQGHGATEAGSRLLSLSLPCLHIEVSPPEQLLAYYALREPRTDGPPELKVLVSNSSNHQQGGCQFLGESRNGCIL</sequence>
<dbReference type="Pfam" id="PF18511">
    <property type="entry name" value="F-box_5"/>
    <property type="match status" value="1"/>
</dbReference>
<proteinExistence type="predicted"/>
<dbReference type="SMART" id="SM00367">
    <property type="entry name" value="LRR_CC"/>
    <property type="match status" value="4"/>
</dbReference>
<reference evidence="3" key="1">
    <citation type="submission" date="2024-02" db="EMBL/GenBank/DDBJ databases">
        <authorList>
            <consortium name="ELIXIR-Norway"/>
            <consortium name="Elixir Norway"/>
        </authorList>
    </citation>
    <scope>NUCLEOTIDE SEQUENCE</scope>
</reference>
<evidence type="ECO:0000259" key="1">
    <source>
        <dbReference type="Pfam" id="PF18511"/>
    </source>
</evidence>
<dbReference type="InterPro" id="IPR006553">
    <property type="entry name" value="Leu-rich_rpt_Cys-con_subtyp"/>
</dbReference>
<dbReference type="Proteomes" id="UP001497512">
    <property type="component" value="Chromosome 6"/>
</dbReference>
<keyword evidence="4" id="KW-1185">Reference proteome</keyword>
<evidence type="ECO:0000259" key="2">
    <source>
        <dbReference type="Pfam" id="PF18791"/>
    </source>
</evidence>
<dbReference type="PANTHER" id="PTHR16134:SF43">
    <property type="entry name" value="CORONATINE-INSENSITIVE PROTEIN 1"/>
    <property type="match status" value="1"/>
</dbReference>
<dbReference type="EMBL" id="OZ019898">
    <property type="protein sequence ID" value="CAK9228504.1"/>
    <property type="molecule type" value="Genomic_DNA"/>
</dbReference>
<dbReference type="SUPFAM" id="SSF52047">
    <property type="entry name" value="RNI-like"/>
    <property type="match status" value="1"/>
</dbReference>
<dbReference type="Pfam" id="PF18791">
    <property type="entry name" value="Transp_inhibit"/>
    <property type="match status" value="1"/>
</dbReference>
<gene>
    <name evidence="3" type="ORF">CSSPTR1EN2_LOCUS19144</name>
</gene>
<organism evidence="3 4">
    <name type="scientific">Sphagnum troendelagicum</name>
    <dbReference type="NCBI Taxonomy" id="128251"/>
    <lineage>
        <taxon>Eukaryota</taxon>
        <taxon>Viridiplantae</taxon>
        <taxon>Streptophyta</taxon>
        <taxon>Embryophyta</taxon>
        <taxon>Bryophyta</taxon>
        <taxon>Sphagnophytina</taxon>
        <taxon>Sphagnopsida</taxon>
        <taxon>Sphagnales</taxon>
        <taxon>Sphagnaceae</taxon>
        <taxon>Sphagnum</taxon>
    </lineage>
</organism>
<dbReference type="InterPro" id="IPR041567">
    <property type="entry name" value="COI1_F-box"/>
</dbReference>
<dbReference type="PANTHER" id="PTHR16134">
    <property type="entry name" value="F-BOX/TPR REPEAT PROTEIN POF3"/>
    <property type="match status" value="1"/>
</dbReference>
<dbReference type="Gene3D" id="3.80.10.10">
    <property type="entry name" value="Ribonuclease Inhibitor"/>
    <property type="match status" value="1"/>
</dbReference>